<feature type="domain" description="C2H2-type" evidence="12">
    <location>
        <begin position="564"/>
        <end position="591"/>
    </location>
</feature>
<protein>
    <submittedName>
        <fullName evidence="14">Zinc finger protein 729-like</fullName>
    </submittedName>
</protein>
<keyword evidence="13" id="KW-1185">Reference proteome</keyword>
<dbReference type="GO" id="GO:0001228">
    <property type="term" value="F:DNA-binding transcription activator activity, RNA polymerase II-specific"/>
    <property type="evidence" value="ECO:0007669"/>
    <property type="project" value="TreeGrafter"/>
</dbReference>
<evidence type="ECO:0000256" key="5">
    <source>
        <dbReference type="ARBA" id="ARBA00022771"/>
    </source>
</evidence>
<keyword evidence="10" id="KW-0539">Nucleus</keyword>
<keyword evidence="9" id="KW-0804">Transcription</keyword>
<dbReference type="PROSITE" id="PS50157">
    <property type="entry name" value="ZINC_FINGER_C2H2_2"/>
    <property type="match status" value="21"/>
</dbReference>
<feature type="domain" description="C2H2-type" evidence="12">
    <location>
        <begin position="153"/>
        <end position="180"/>
    </location>
</feature>
<evidence type="ECO:0000256" key="1">
    <source>
        <dbReference type="ARBA" id="ARBA00004123"/>
    </source>
</evidence>
<evidence type="ECO:0000313" key="13">
    <source>
        <dbReference type="Proteomes" id="UP000192223"/>
    </source>
</evidence>
<dbReference type="GO" id="GO:0005634">
    <property type="term" value="C:nucleus"/>
    <property type="evidence" value="ECO:0007669"/>
    <property type="project" value="UniProtKB-SubCell"/>
</dbReference>
<gene>
    <name evidence="14" type="primary">LOC108744158</name>
</gene>
<feature type="domain" description="C2H2-type" evidence="12">
    <location>
        <begin position="341"/>
        <end position="363"/>
    </location>
</feature>
<dbReference type="FunFam" id="3.30.160.60:FF:001119">
    <property type="entry name" value="zinc finger protein 408"/>
    <property type="match status" value="1"/>
</dbReference>
<evidence type="ECO:0000256" key="2">
    <source>
        <dbReference type="ARBA" id="ARBA00006991"/>
    </source>
</evidence>
<evidence type="ECO:0000256" key="3">
    <source>
        <dbReference type="ARBA" id="ARBA00022723"/>
    </source>
</evidence>
<feature type="domain" description="C2H2-type" evidence="12">
    <location>
        <begin position="834"/>
        <end position="861"/>
    </location>
</feature>
<dbReference type="PROSITE" id="PS00028">
    <property type="entry name" value="ZINC_FINGER_C2H2_1"/>
    <property type="match status" value="25"/>
</dbReference>
<dbReference type="AlphaFoldDB" id="A0A1W4XS45"/>
<dbReference type="SMART" id="SM00355">
    <property type="entry name" value="ZnF_C2H2"/>
    <property type="match status" value="30"/>
</dbReference>
<dbReference type="STRING" id="224129.A0A1W4XS45"/>
<comment type="similarity">
    <text evidence="2">Belongs to the krueppel C2H2-type zinc-finger protein family.</text>
</comment>
<feature type="domain" description="C2H2-type" evidence="12">
    <location>
        <begin position="987"/>
        <end position="1014"/>
    </location>
</feature>
<dbReference type="FunFam" id="3.30.160.60:FF:000931">
    <property type="entry name" value="zinc finger protein 697"/>
    <property type="match status" value="1"/>
</dbReference>
<feature type="domain" description="C2H2-type" evidence="12">
    <location>
        <begin position="496"/>
        <end position="519"/>
    </location>
</feature>
<dbReference type="PANTHER" id="PTHR24393:SF34">
    <property type="entry name" value="PR_SET DOMAIN 13"/>
    <property type="match status" value="1"/>
</dbReference>
<keyword evidence="7" id="KW-0805">Transcription regulation</keyword>
<dbReference type="GO" id="GO:0008270">
    <property type="term" value="F:zinc ion binding"/>
    <property type="evidence" value="ECO:0007669"/>
    <property type="project" value="UniProtKB-KW"/>
</dbReference>
<dbReference type="Proteomes" id="UP000192223">
    <property type="component" value="Unplaced"/>
</dbReference>
<feature type="domain" description="C2H2-type" evidence="12">
    <location>
        <begin position="776"/>
        <end position="803"/>
    </location>
</feature>
<dbReference type="Gene3D" id="3.30.160.60">
    <property type="entry name" value="Classic Zinc Finger"/>
    <property type="match status" value="20"/>
</dbReference>
<feature type="domain" description="C2H2-type" evidence="12">
    <location>
        <begin position="862"/>
        <end position="885"/>
    </location>
</feature>
<feature type="domain" description="C2H2-type" evidence="12">
    <location>
        <begin position="95"/>
        <end position="122"/>
    </location>
</feature>
<feature type="domain" description="C2H2-type" evidence="12">
    <location>
        <begin position="251"/>
        <end position="278"/>
    </location>
</feature>
<dbReference type="InterPro" id="IPR013087">
    <property type="entry name" value="Znf_C2H2_type"/>
</dbReference>
<evidence type="ECO:0000256" key="11">
    <source>
        <dbReference type="PROSITE-ProRule" id="PRU00042"/>
    </source>
</evidence>
<feature type="domain" description="C2H2-type" evidence="12">
    <location>
        <begin position="592"/>
        <end position="619"/>
    </location>
</feature>
<dbReference type="PANTHER" id="PTHR24393">
    <property type="entry name" value="ZINC FINGER PROTEIN"/>
    <property type="match status" value="1"/>
</dbReference>
<dbReference type="RefSeq" id="XP_018335288.1">
    <property type="nucleotide sequence ID" value="XM_018479786.1"/>
</dbReference>
<feature type="domain" description="C2H2-type" evidence="12">
    <location>
        <begin position="410"/>
        <end position="437"/>
    </location>
</feature>
<feature type="domain" description="C2H2-type" evidence="12">
    <location>
        <begin position="26"/>
        <end position="53"/>
    </location>
</feature>
<dbReference type="GO" id="GO:0000978">
    <property type="term" value="F:RNA polymerase II cis-regulatory region sequence-specific DNA binding"/>
    <property type="evidence" value="ECO:0007669"/>
    <property type="project" value="TreeGrafter"/>
</dbReference>
<name>A0A1W4XS45_AGRPL</name>
<evidence type="ECO:0000256" key="10">
    <source>
        <dbReference type="ARBA" id="ARBA00023242"/>
    </source>
</evidence>
<evidence type="ECO:0000256" key="8">
    <source>
        <dbReference type="ARBA" id="ARBA00023125"/>
    </source>
</evidence>
<dbReference type="Pfam" id="PF00096">
    <property type="entry name" value="zf-C2H2"/>
    <property type="match status" value="10"/>
</dbReference>
<keyword evidence="6" id="KW-0862">Zinc</keyword>
<dbReference type="KEGG" id="apln:108744158"/>
<dbReference type="InterPro" id="IPR036236">
    <property type="entry name" value="Znf_C2H2_sf"/>
</dbReference>
<feature type="domain" description="C2H2-type" evidence="12">
    <location>
        <begin position="931"/>
        <end position="958"/>
    </location>
</feature>
<dbReference type="SUPFAM" id="SSF57667">
    <property type="entry name" value="beta-beta-alpha zinc fingers"/>
    <property type="match status" value="11"/>
</dbReference>
<feature type="domain" description="C2H2-type" evidence="12">
    <location>
        <begin position="279"/>
        <end position="306"/>
    </location>
</feature>
<evidence type="ECO:0000256" key="6">
    <source>
        <dbReference type="ARBA" id="ARBA00022833"/>
    </source>
</evidence>
<feature type="domain" description="C2H2-type" evidence="12">
    <location>
        <begin position="707"/>
        <end position="734"/>
    </location>
</feature>
<proteinExistence type="inferred from homology"/>
<evidence type="ECO:0000259" key="12">
    <source>
        <dbReference type="PROSITE" id="PS50157"/>
    </source>
</evidence>
<dbReference type="GeneID" id="108744158"/>
<evidence type="ECO:0000256" key="9">
    <source>
        <dbReference type="ARBA" id="ARBA00023163"/>
    </source>
</evidence>
<dbReference type="FunFam" id="3.30.160.60:FF:002343">
    <property type="entry name" value="Zinc finger protein 33A"/>
    <property type="match status" value="3"/>
</dbReference>
<keyword evidence="5 11" id="KW-0863">Zinc-finger</keyword>
<evidence type="ECO:0000313" key="14">
    <source>
        <dbReference type="RefSeq" id="XP_018335288.1"/>
    </source>
</evidence>
<comment type="subcellular location">
    <subcellularLocation>
        <location evidence="1">Nucleus</location>
    </subcellularLocation>
</comment>
<feature type="domain" description="C2H2-type" evidence="12">
    <location>
        <begin position="620"/>
        <end position="647"/>
    </location>
</feature>
<organism evidence="13 14">
    <name type="scientific">Agrilus planipennis</name>
    <name type="common">Emerald ash borer</name>
    <name type="synonym">Agrilus marcopoli</name>
    <dbReference type="NCBI Taxonomy" id="224129"/>
    <lineage>
        <taxon>Eukaryota</taxon>
        <taxon>Metazoa</taxon>
        <taxon>Ecdysozoa</taxon>
        <taxon>Arthropoda</taxon>
        <taxon>Hexapoda</taxon>
        <taxon>Insecta</taxon>
        <taxon>Pterygota</taxon>
        <taxon>Neoptera</taxon>
        <taxon>Endopterygota</taxon>
        <taxon>Coleoptera</taxon>
        <taxon>Polyphaga</taxon>
        <taxon>Elateriformia</taxon>
        <taxon>Buprestoidea</taxon>
        <taxon>Buprestidae</taxon>
        <taxon>Agrilinae</taxon>
        <taxon>Agrilus</taxon>
    </lineage>
</organism>
<accession>A0A1W4XS45</accession>
<keyword evidence="4" id="KW-0677">Repeat</keyword>
<evidence type="ECO:0000256" key="4">
    <source>
        <dbReference type="ARBA" id="ARBA00022737"/>
    </source>
</evidence>
<feature type="domain" description="C2H2-type" evidence="12">
    <location>
        <begin position="959"/>
        <end position="986"/>
    </location>
</feature>
<feature type="domain" description="C2H2-type" evidence="12">
    <location>
        <begin position="468"/>
        <end position="495"/>
    </location>
</feature>
<dbReference type="InParanoid" id="A0A1W4XS45"/>
<keyword evidence="3" id="KW-0479">Metal-binding</keyword>
<evidence type="ECO:0000256" key="7">
    <source>
        <dbReference type="ARBA" id="ARBA00023015"/>
    </source>
</evidence>
<feature type="domain" description="C2H2-type" evidence="12">
    <location>
        <begin position="530"/>
        <end position="557"/>
    </location>
</feature>
<reference evidence="14" key="1">
    <citation type="submission" date="2025-08" db="UniProtKB">
        <authorList>
            <consortium name="RefSeq"/>
        </authorList>
    </citation>
    <scope>IDENTIFICATION</scope>
    <source>
        <tissue evidence="14">Entire body</tissue>
    </source>
</reference>
<dbReference type="FunFam" id="3.30.160.60:FF:000446">
    <property type="entry name" value="Zinc finger protein"/>
    <property type="match status" value="1"/>
</dbReference>
<keyword evidence="8" id="KW-0238">DNA-binding</keyword>
<sequence>MMTYDEIMPHKKNKLEGKNKKKWGTWKCSKCSEVFSTSSLLKKHRKVHVKPKYDDIRYSYNFDVSRNIYNCVTCDYECETEEEIQKHAITHNEHFTCKMCNKKFYEPYKYATHVNTHTGDENFKCPLCLTYETPRRVYLHSHIKTLHLRLYHYRCATCGKGFNDTVQFREHKNVHEGIRPFKCVVCGKDFPFSIYLTTHQQRCHKVTIDGVIGTTQCCICLRRYANVRTYEKHMKKHENDDKKKKKPEKRHLCDICGKGYAVKEKLVIHYRTHTGDKPFTCSYCPKRFTKRDYLVMHERVHSGEKPLSSMIKSESSCDESWIPLSIKREKQKRRRKSPKIWSCAKCNAKFDKSTQFRDHRKVHKKPVYDDSQYSYTYDPVKETYNCVTCDLEVPSKIEIQQHVKSHKEHFTCDICNLQFDEPYKYAKHSIIHSDDKTFKCPMCESFKTKARTSLLAHINTFHLHRYFYRCTTCGKGFNDCVQFKEHKNVHDGVKPFKCVVCEKDFTFSNYLFAHQVRNHKVTIDGVIGTNQCHMCLRRFANIRTLQKHMKKHENEKKKKPEKKHLCDICGKGYARKAKFVVHYRNHTGDKPFKCSYCSKRFTQKEYVVLHERVHSGEKPYACEFCGKCFNQGAPLKVHIRTHTGERPFNCEICDARNVTIKKEDSENEDWKPPTTSRFKSLKSNYKSRCSNDWSLVKKKQTRMRRIWKCTKCPEEFDTNRKLRVHRKIHQKNKYEETKYSYILDTVKDIYCCMTCDVECTTKEDIQRHVLTHEEHYTCEICNLTFSEPYKYATHMFVHSKDHFFKCPLCDSYKTPKRTCLLSHINTFHLKRFIYTCSTCGKGFNDCVQFKEHNNIHQGIRPFQCIVCGKDFPFSVYLHTHQVRNHRVSIDGVIGTNQCYVCMRSCANPQTLKRHIKKHAKEGEKGGREKKHLCDMCGKGFAVKYKLILHYRTHTGVKPYSCSYCAKSFTKRDYLVMHERIHSGEKPYSCEYCGKCFNQTAPLRVHIRSHTGERPFVCHICNSGFISKGSLNIHIKRCTGNDYTV</sequence>
<dbReference type="OrthoDB" id="3437960at2759"/>
<feature type="domain" description="C2H2-type" evidence="12">
    <location>
        <begin position="181"/>
        <end position="204"/>
    </location>
</feature>